<dbReference type="Proteomes" id="UP000238908">
    <property type="component" value="Unassembled WGS sequence"/>
</dbReference>
<comment type="caution">
    <text evidence="2">The sequence shown here is derived from an EMBL/GenBank/DDBJ whole genome shotgun (WGS) entry which is preliminary data.</text>
</comment>
<reference evidence="2 3" key="1">
    <citation type="submission" date="2016-08" db="EMBL/GenBank/DDBJ databases">
        <authorList>
            <person name="Seilhamer J.J."/>
        </authorList>
    </citation>
    <scope>NUCLEOTIDE SEQUENCE [LARGE SCALE GENOMIC DNA]</scope>
    <source>
        <strain evidence="2 3">CFBP7245</strain>
    </source>
</reference>
<gene>
    <name evidence="2" type="ORF">XdyCFBP7245_01055</name>
</gene>
<evidence type="ECO:0000313" key="2">
    <source>
        <dbReference type="EMBL" id="PPU59053.1"/>
    </source>
</evidence>
<dbReference type="EMBL" id="MDEE01000001">
    <property type="protein sequence ID" value="PPU59053.1"/>
    <property type="molecule type" value="Genomic_DNA"/>
</dbReference>
<evidence type="ECO:0008006" key="4">
    <source>
        <dbReference type="Google" id="ProtNLM"/>
    </source>
</evidence>
<keyword evidence="1" id="KW-0732">Signal</keyword>
<evidence type="ECO:0000313" key="3">
    <source>
        <dbReference type="Proteomes" id="UP000238908"/>
    </source>
</evidence>
<feature type="signal peptide" evidence="1">
    <location>
        <begin position="1"/>
        <end position="27"/>
    </location>
</feature>
<name>A0A2S7CBZ9_9XANT</name>
<organism evidence="2 3">
    <name type="scientific">Xanthomonas dyei</name>
    <dbReference type="NCBI Taxonomy" id="743699"/>
    <lineage>
        <taxon>Bacteria</taxon>
        <taxon>Pseudomonadati</taxon>
        <taxon>Pseudomonadota</taxon>
        <taxon>Gammaproteobacteria</taxon>
        <taxon>Lysobacterales</taxon>
        <taxon>Lysobacteraceae</taxon>
        <taxon>Xanthomonas</taxon>
    </lineage>
</organism>
<dbReference type="RefSeq" id="WP_104613982.1">
    <property type="nucleotide sequence ID" value="NZ_JBHLXZ010000001.1"/>
</dbReference>
<proteinExistence type="predicted"/>
<dbReference type="AlphaFoldDB" id="A0A2S7CBZ9"/>
<evidence type="ECO:0000256" key="1">
    <source>
        <dbReference type="SAM" id="SignalP"/>
    </source>
</evidence>
<protein>
    <recommendedName>
        <fullName evidence="4">Secreted protein</fullName>
    </recommendedName>
</protein>
<accession>A0A2S7CBZ9</accession>
<feature type="chain" id="PRO_5015779296" description="Secreted protein" evidence="1">
    <location>
        <begin position="28"/>
        <end position="108"/>
    </location>
</feature>
<sequence length="108" mass="10859">MQTIAFMTPVTLIKCFTLVALACSAAAATASTNRGPDNSSLHIGLRLLSGCELRTTPPRASCSRGTPVAVVQPSLTVDALSTTSTGQDASALAGPAPVGAARITTIAF</sequence>